<protein>
    <submittedName>
        <fullName evidence="2">Uncharacterized protein</fullName>
    </submittedName>
</protein>
<dbReference type="EMBL" id="PCVN01000064">
    <property type="protein sequence ID" value="PIQ74356.1"/>
    <property type="molecule type" value="Genomic_DNA"/>
</dbReference>
<feature type="transmembrane region" description="Helical" evidence="1">
    <location>
        <begin position="31"/>
        <end position="51"/>
    </location>
</feature>
<proteinExistence type="predicted"/>
<evidence type="ECO:0000256" key="1">
    <source>
        <dbReference type="SAM" id="Phobius"/>
    </source>
</evidence>
<gene>
    <name evidence="2" type="ORF">COV85_02565</name>
</gene>
<comment type="caution">
    <text evidence="2">The sequence shown here is derived from an EMBL/GenBank/DDBJ whole genome shotgun (WGS) entry which is preliminary data.</text>
</comment>
<accession>A0A2H0KQD6</accession>
<dbReference type="AlphaFoldDB" id="A0A2H0KQD6"/>
<keyword evidence="1" id="KW-0812">Transmembrane</keyword>
<sequence>MDIFPTGFSGQGDSFSQDVDLGGGLSNRQKILIVVFAITLLVTGLVLYFGFFSTSPGTQPESMQSLNPGGVAISEGTGVVAATSESQAFNLEGISLDFSVFNNEVFKGLEEFGSPLDLSGEKGRDNPFLPY</sequence>
<dbReference type="Proteomes" id="UP000231550">
    <property type="component" value="Unassembled WGS sequence"/>
</dbReference>
<keyword evidence="1" id="KW-0472">Membrane</keyword>
<name>A0A2H0KQD6_9BACT</name>
<reference evidence="2 3" key="1">
    <citation type="submission" date="2017-09" db="EMBL/GenBank/DDBJ databases">
        <title>Depth-based differentiation of microbial function through sediment-hosted aquifers and enrichment of novel symbionts in the deep terrestrial subsurface.</title>
        <authorList>
            <person name="Probst A.J."/>
            <person name="Ladd B."/>
            <person name="Jarett J.K."/>
            <person name="Geller-Mcgrath D.E."/>
            <person name="Sieber C.M."/>
            <person name="Emerson J.B."/>
            <person name="Anantharaman K."/>
            <person name="Thomas B.C."/>
            <person name="Malmstrom R."/>
            <person name="Stieglmeier M."/>
            <person name="Klingl A."/>
            <person name="Woyke T."/>
            <person name="Ryan C.M."/>
            <person name="Banfield J.F."/>
        </authorList>
    </citation>
    <scope>NUCLEOTIDE SEQUENCE [LARGE SCALE GENOMIC DNA]</scope>
    <source>
        <strain evidence="2">CG11_big_fil_rev_8_21_14_0_20_44_10</strain>
    </source>
</reference>
<keyword evidence="1" id="KW-1133">Transmembrane helix</keyword>
<organism evidence="2 3">
    <name type="scientific">Candidatus Portnoybacteria bacterium CG11_big_fil_rev_8_21_14_0_20_44_10</name>
    <dbReference type="NCBI Taxonomy" id="1974818"/>
    <lineage>
        <taxon>Bacteria</taxon>
        <taxon>Candidatus Portnoyibacteriota</taxon>
    </lineage>
</organism>
<evidence type="ECO:0000313" key="2">
    <source>
        <dbReference type="EMBL" id="PIQ74356.1"/>
    </source>
</evidence>
<evidence type="ECO:0000313" key="3">
    <source>
        <dbReference type="Proteomes" id="UP000231550"/>
    </source>
</evidence>